<evidence type="ECO:0000259" key="10">
    <source>
        <dbReference type="Pfam" id="PF00082"/>
    </source>
</evidence>
<evidence type="ECO:0000313" key="13">
    <source>
        <dbReference type="Proteomes" id="UP000076623"/>
    </source>
</evidence>
<dbReference type="InterPro" id="IPR034084">
    <property type="entry name" value="Thermitase-like_dom"/>
</dbReference>
<dbReference type="PANTHER" id="PTHR43806">
    <property type="entry name" value="PEPTIDASE S8"/>
    <property type="match status" value="1"/>
</dbReference>
<feature type="active site" description="Charge relay system" evidence="7">
    <location>
        <position position="197"/>
    </location>
</feature>
<dbReference type="RefSeq" id="WP_066398134.1">
    <property type="nucleotide sequence ID" value="NZ_CP015378.1"/>
</dbReference>
<evidence type="ECO:0000313" key="12">
    <source>
        <dbReference type="EMBL" id="ANC78644.1"/>
    </source>
</evidence>
<evidence type="ECO:0000259" key="11">
    <source>
        <dbReference type="Pfam" id="PF22148"/>
    </source>
</evidence>
<evidence type="ECO:0000256" key="2">
    <source>
        <dbReference type="ARBA" id="ARBA00011073"/>
    </source>
</evidence>
<dbReference type="InterPro" id="IPR022398">
    <property type="entry name" value="Peptidase_S8_His-AS"/>
</dbReference>
<dbReference type="Gene3D" id="3.40.50.200">
    <property type="entry name" value="Peptidase S8/S53 domain"/>
    <property type="match status" value="1"/>
</dbReference>
<feature type="active site" description="Charge relay system" evidence="7">
    <location>
        <position position="355"/>
    </location>
</feature>
<organism evidence="12 13">
    <name type="scientific">Fictibacillus phosphorivorans</name>
    <dbReference type="NCBI Taxonomy" id="1221500"/>
    <lineage>
        <taxon>Bacteria</taxon>
        <taxon>Bacillati</taxon>
        <taxon>Bacillota</taxon>
        <taxon>Bacilli</taxon>
        <taxon>Bacillales</taxon>
        <taxon>Fictibacillaceae</taxon>
        <taxon>Fictibacillus</taxon>
    </lineage>
</organism>
<dbReference type="Pfam" id="PF22148">
    <property type="entry name" value="Fervidolysin_NPro-like"/>
    <property type="match status" value="1"/>
</dbReference>
<keyword evidence="8" id="KW-0175">Coiled coil</keyword>
<sequence>MLDWKKQLSILGLCASLVGTGFSTVNVQAKGKEVSLSNSYISKFLEEKRKEKVSKKPAISEDTLIVKYNRPISASEHNRAGATPIKTISKLNYTVVKIKKKGTIDTVLKAYQKMGKVELASPSAMYTTQSTNDPKVKEQYHLSLLQLEKAQSLVGNKSIKVAVIDQGADRNHPDLAGQLLPGYNTVSPINQPAPDFHGTHVSGIIAAKKNNGIGGYGVNPNADILNIDVFDRGGGAYDFAIADAILYATDNGAKVINMSIGGGMPSPLIEDAVKKAIAKNITIVASAGNSGDDGLNYPAAFEGVISVGSTNKDNKLSSYSTFGPSVDIVAPGENVYAPIYEAERKSSFDYLSGTSMASPVVAGVASLLLTKYPNLTPAQVEYVLEHTAKDLGAKGFDTKFGNGLVNPVDALKFDVKKIPASVKNPKTESEILKAAKLVDGKSPYSNKITKANEEQWIKFPVKEGEFIQTSLQGAAPYDYKYKLHLYSEDGTLIEEVNQVREGKPEGKLLEIPYSGTLAIGIKDANGSFDDSGKGLSHFKLNIERSNELAEDGVDLENPLVVDSFPYSSKEKALTFTGEEGDEDYFKISVDEKQMVRVKTTAVPGIDTSLNVYLNEQFFPPAEGEDGEGEEGEEKTSGTMAAKPSHEDEEEFQEPMYYSNSRGYGEGETLVFEAEPGIEYLVATSNMMKYNDFMFDFFMNEQMMYQGAEGEFDSSNLPYEVTMESKVLPEDEDNYPLLEEEMPEEEFEEGEIDAEEYVAKKQAVRDVLHDVEDEEDEYERMMREIQESALEYNIGEKAAGYLQMIEDEDYFKVTPSETGIYDFSFAKNGNIPALEMYELIELTDEDGNTFTDLSQIGANYTWDWSGIKMNSTMLVGLRKNKTYYVKVMNDPFNENSISFDQYSFSSKLKIKNPEDKYENNDKLERVKNLPAKRFSGNFAMQNDMDVFYLKPGSKDTLFGVNIDRYPVTNDLKKKYPAELLGTIYSAAIVFEDKNNNRKVDDSEFDTIRYMEKGWDMGHSSGSFLAKKGKGYVIAFVSMTESPNPSLIPYSAQVAPVNMKDEDAGSVVRNYKPSKPLSLKKVNSKKWTATGYLNAGVTNGDTDWYALKLTKDSKAKLTLDIKNDVDAVMSIYKDGKLVKRADYYRLGDDEVLLTNLKKGTYYIEVKDTNRNASLSPYTLNVEF</sequence>
<comment type="similarity">
    <text evidence="2 7">Belongs to the peptidase S8 family.</text>
</comment>
<evidence type="ECO:0000256" key="3">
    <source>
        <dbReference type="ARBA" id="ARBA00022525"/>
    </source>
</evidence>
<keyword evidence="4 7" id="KW-0645">Protease</keyword>
<evidence type="ECO:0000256" key="6">
    <source>
        <dbReference type="ARBA" id="ARBA00022825"/>
    </source>
</evidence>
<name>A0A160IQG5_9BACL</name>
<gene>
    <name evidence="12" type="ORF">ABE65_018310</name>
</gene>
<dbReference type="PANTHER" id="PTHR43806:SF11">
    <property type="entry name" value="CEREVISIN-RELATED"/>
    <property type="match status" value="1"/>
</dbReference>
<keyword evidence="3" id="KW-0964">Secreted</keyword>
<feature type="domain" description="Peptidase S8/S53" evidence="10">
    <location>
        <begin position="157"/>
        <end position="403"/>
    </location>
</feature>
<proteinExistence type="inferred from homology"/>
<reference evidence="12 13" key="1">
    <citation type="submission" date="2016-04" db="EMBL/GenBank/DDBJ databases">
        <title>Complete genome sequence of Fictibacillus phosphorivorans G25-29, a strain toxic to nematodes.</title>
        <authorList>
            <person name="Zheng Z."/>
        </authorList>
    </citation>
    <scope>NUCLEOTIDE SEQUENCE [LARGE SCALE GENOMIC DNA]</scope>
    <source>
        <strain evidence="12 13">G25-29</strain>
    </source>
</reference>
<feature type="active site" description="Charge relay system" evidence="7">
    <location>
        <position position="165"/>
    </location>
</feature>
<dbReference type="InterPro" id="IPR015500">
    <property type="entry name" value="Peptidase_S8_subtilisin-rel"/>
</dbReference>
<dbReference type="InterPro" id="IPR054399">
    <property type="entry name" value="Fervidolysin-like_N_prodom"/>
</dbReference>
<dbReference type="Pfam" id="PF00082">
    <property type="entry name" value="Peptidase_S8"/>
    <property type="match status" value="1"/>
</dbReference>
<dbReference type="KEGG" id="fpn:ABE65_018310"/>
<evidence type="ECO:0000256" key="9">
    <source>
        <dbReference type="SAM" id="MobiDB-lite"/>
    </source>
</evidence>
<dbReference type="InterPro" id="IPR023828">
    <property type="entry name" value="Peptidase_S8_Ser-AS"/>
</dbReference>
<dbReference type="InterPro" id="IPR050131">
    <property type="entry name" value="Peptidase_S8_subtilisin-like"/>
</dbReference>
<feature type="region of interest" description="Disordered" evidence="9">
    <location>
        <begin position="619"/>
        <end position="652"/>
    </location>
</feature>
<dbReference type="GO" id="GO:0006508">
    <property type="term" value="P:proteolysis"/>
    <property type="evidence" value="ECO:0007669"/>
    <property type="project" value="UniProtKB-KW"/>
</dbReference>
<dbReference type="PROSITE" id="PS00137">
    <property type="entry name" value="SUBTILASE_HIS"/>
    <property type="match status" value="1"/>
</dbReference>
<dbReference type="AlphaFoldDB" id="A0A160IQG5"/>
<dbReference type="PROSITE" id="PS51892">
    <property type="entry name" value="SUBTILASE"/>
    <property type="match status" value="1"/>
</dbReference>
<accession>A0A160IQG5</accession>
<protein>
    <submittedName>
        <fullName evidence="12">Uncharacterized protein</fullName>
    </submittedName>
</protein>
<dbReference type="GO" id="GO:0004252">
    <property type="term" value="F:serine-type endopeptidase activity"/>
    <property type="evidence" value="ECO:0007669"/>
    <property type="project" value="UniProtKB-UniRule"/>
</dbReference>
<keyword evidence="5 7" id="KW-0378">Hydrolase</keyword>
<dbReference type="SUPFAM" id="SSF89260">
    <property type="entry name" value="Collagen-binding domain"/>
    <property type="match status" value="1"/>
</dbReference>
<dbReference type="EMBL" id="CP015378">
    <property type="protein sequence ID" value="ANC78644.1"/>
    <property type="molecule type" value="Genomic_DNA"/>
</dbReference>
<evidence type="ECO:0000256" key="7">
    <source>
        <dbReference type="PROSITE-ProRule" id="PRU01240"/>
    </source>
</evidence>
<dbReference type="Gene3D" id="2.60.120.380">
    <property type="match status" value="3"/>
</dbReference>
<feature type="compositionally biased region" description="Acidic residues" evidence="9">
    <location>
        <begin position="622"/>
        <end position="632"/>
    </location>
</feature>
<dbReference type="SUPFAM" id="SSF52743">
    <property type="entry name" value="Subtilisin-like"/>
    <property type="match status" value="1"/>
</dbReference>
<dbReference type="CDD" id="cd07484">
    <property type="entry name" value="Peptidases_S8_Thermitase_like"/>
    <property type="match status" value="1"/>
</dbReference>
<dbReference type="STRING" id="1221500.ABE65_018310"/>
<dbReference type="Proteomes" id="UP000076623">
    <property type="component" value="Chromosome"/>
</dbReference>
<comment type="subcellular location">
    <subcellularLocation>
        <location evidence="1">Secreted</location>
    </subcellularLocation>
</comment>
<feature type="domain" description="Fervidolysin-like N-terminal prodomain" evidence="11">
    <location>
        <begin position="52"/>
        <end position="123"/>
    </location>
</feature>
<dbReference type="GO" id="GO:0005576">
    <property type="term" value="C:extracellular region"/>
    <property type="evidence" value="ECO:0007669"/>
    <property type="project" value="UniProtKB-SubCell"/>
</dbReference>
<keyword evidence="13" id="KW-1185">Reference proteome</keyword>
<dbReference type="InterPro" id="IPR000209">
    <property type="entry name" value="Peptidase_S8/S53_dom"/>
</dbReference>
<evidence type="ECO:0000256" key="4">
    <source>
        <dbReference type="ARBA" id="ARBA00022670"/>
    </source>
</evidence>
<evidence type="ECO:0000256" key="5">
    <source>
        <dbReference type="ARBA" id="ARBA00022801"/>
    </source>
</evidence>
<dbReference type="InterPro" id="IPR036852">
    <property type="entry name" value="Peptidase_S8/S53_dom_sf"/>
</dbReference>
<dbReference type="PRINTS" id="PR00723">
    <property type="entry name" value="SUBTILISIN"/>
</dbReference>
<evidence type="ECO:0000256" key="1">
    <source>
        <dbReference type="ARBA" id="ARBA00004613"/>
    </source>
</evidence>
<feature type="coiled-coil region" evidence="8">
    <location>
        <begin position="753"/>
        <end position="790"/>
    </location>
</feature>
<keyword evidence="6 7" id="KW-0720">Serine protease</keyword>
<evidence type="ECO:0000256" key="8">
    <source>
        <dbReference type="SAM" id="Coils"/>
    </source>
</evidence>
<dbReference type="PROSITE" id="PS00138">
    <property type="entry name" value="SUBTILASE_SER"/>
    <property type="match status" value="1"/>
</dbReference>